<evidence type="ECO:0000256" key="2">
    <source>
        <dbReference type="ARBA" id="ARBA00022737"/>
    </source>
</evidence>
<keyword evidence="6" id="KW-1185">Reference proteome</keyword>
<dbReference type="EMBL" id="JASNQZ010000007">
    <property type="protein sequence ID" value="KAL0955021.1"/>
    <property type="molecule type" value="Genomic_DNA"/>
</dbReference>
<comment type="caution">
    <text evidence="5">The sequence shown here is derived from an EMBL/GenBank/DDBJ whole genome shotgun (WGS) entry which is preliminary data.</text>
</comment>
<dbReference type="PANTHER" id="PTHR19857">
    <property type="entry name" value="MITOCHONDRIAL DIVISION PROTEIN 1-RELATED"/>
    <property type="match status" value="1"/>
</dbReference>
<evidence type="ECO:0008006" key="7">
    <source>
        <dbReference type="Google" id="ProtNLM"/>
    </source>
</evidence>
<evidence type="ECO:0000313" key="6">
    <source>
        <dbReference type="Proteomes" id="UP001556367"/>
    </source>
</evidence>
<keyword evidence="1 3" id="KW-0853">WD repeat</keyword>
<dbReference type="SMART" id="SM00320">
    <property type="entry name" value="WD40"/>
    <property type="match status" value="8"/>
</dbReference>
<dbReference type="PANTHER" id="PTHR19857:SF8">
    <property type="entry name" value="ANGIO-ASSOCIATED MIGRATORY CELL PROTEIN"/>
    <property type="match status" value="1"/>
</dbReference>
<dbReference type="PROSITE" id="PS50294">
    <property type="entry name" value="WD_REPEATS_REGION"/>
    <property type="match status" value="3"/>
</dbReference>
<keyword evidence="2" id="KW-0677">Repeat</keyword>
<dbReference type="InterPro" id="IPR015943">
    <property type="entry name" value="WD40/YVTN_repeat-like_dom_sf"/>
</dbReference>
<feature type="region of interest" description="Disordered" evidence="4">
    <location>
        <begin position="148"/>
        <end position="169"/>
    </location>
</feature>
<dbReference type="Gene3D" id="2.130.10.10">
    <property type="entry name" value="YVTN repeat-like/Quinoprotein amine dehydrogenase"/>
    <property type="match status" value="1"/>
</dbReference>
<feature type="repeat" description="WD" evidence="3">
    <location>
        <begin position="190"/>
        <end position="221"/>
    </location>
</feature>
<feature type="repeat" description="WD" evidence="3">
    <location>
        <begin position="67"/>
        <end position="108"/>
    </location>
</feature>
<gene>
    <name evidence="5" type="ORF">HGRIS_003940</name>
</gene>
<dbReference type="InterPro" id="IPR051179">
    <property type="entry name" value="WD_repeat_multifunction"/>
</dbReference>
<feature type="compositionally biased region" description="Acidic residues" evidence="4">
    <location>
        <begin position="14"/>
        <end position="46"/>
    </location>
</feature>
<organism evidence="5 6">
    <name type="scientific">Hohenbuehelia grisea</name>
    <dbReference type="NCBI Taxonomy" id="104357"/>
    <lineage>
        <taxon>Eukaryota</taxon>
        <taxon>Fungi</taxon>
        <taxon>Dikarya</taxon>
        <taxon>Basidiomycota</taxon>
        <taxon>Agaricomycotina</taxon>
        <taxon>Agaricomycetes</taxon>
        <taxon>Agaricomycetidae</taxon>
        <taxon>Agaricales</taxon>
        <taxon>Pleurotineae</taxon>
        <taxon>Pleurotaceae</taxon>
        <taxon>Hohenbuehelia</taxon>
    </lineage>
</organism>
<feature type="repeat" description="WD" evidence="3">
    <location>
        <begin position="337"/>
        <end position="359"/>
    </location>
</feature>
<feature type="region of interest" description="Disordered" evidence="4">
    <location>
        <begin position="1"/>
        <end position="59"/>
    </location>
</feature>
<dbReference type="PROSITE" id="PS50082">
    <property type="entry name" value="WD_REPEATS_2"/>
    <property type="match status" value="6"/>
</dbReference>
<dbReference type="Pfam" id="PF00400">
    <property type="entry name" value="WD40"/>
    <property type="match status" value="7"/>
</dbReference>
<feature type="repeat" description="WD" evidence="3">
    <location>
        <begin position="109"/>
        <end position="140"/>
    </location>
</feature>
<dbReference type="PROSITE" id="PS00678">
    <property type="entry name" value="WD_REPEATS_1"/>
    <property type="match status" value="1"/>
</dbReference>
<feature type="compositionally biased region" description="Basic and acidic residues" evidence="4">
    <location>
        <begin position="1"/>
        <end position="13"/>
    </location>
</feature>
<dbReference type="InterPro" id="IPR001680">
    <property type="entry name" value="WD40_rpt"/>
</dbReference>
<dbReference type="SUPFAM" id="SSF50978">
    <property type="entry name" value="WD40 repeat-like"/>
    <property type="match status" value="1"/>
</dbReference>
<name>A0ABR3JH28_9AGAR</name>
<dbReference type="InterPro" id="IPR036322">
    <property type="entry name" value="WD40_repeat_dom_sf"/>
</dbReference>
<reference evidence="6" key="1">
    <citation type="submission" date="2024-06" db="EMBL/GenBank/DDBJ databases">
        <title>Multi-omics analyses provide insights into the biosynthesis of the anticancer antibiotic pleurotin in Hohenbuehelia grisea.</title>
        <authorList>
            <person name="Weaver J.A."/>
            <person name="Alberti F."/>
        </authorList>
    </citation>
    <scope>NUCLEOTIDE SEQUENCE [LARGE SCALE GENOMIC DNA]</scope>
    <source>
        <strain evidence="6">T-177</strain>
    </source>
</reference>
<dbReference type="CDD" id="cd00200">
    <property type="entry name" value="WD40"/>
    <property type="match status" value="1"/>
</dbReference>
<evidence type="ECO:0000256" key="4">
    <source>
        <dbReference type="SAM" id="MobiDB-lite"/>
    </source>
</evidence>
<evidence type="ECO:0000256" key="1">
    <source>
        <dbReference type="ARBA" id="ARBA00022574"/>
    </source>
</evidence>
<sequence length="447" mass="47017">MASTDDHRENEHLEDQDEGEQFIQAEDVEVEVTDEGDIPMEDDDEPAPSASHEGGDGDLQTNAVSVFNTHTNSVFAVGVHPTRPLVVSGGQDDLGYIWDMSDGEVLVKLTGHTDSVTGANFSPDGELVATGGMDGKVRVWRRVKTGARAGKGKEASAAAEGKGKEAETDEDWKHWEFLTELQGPDEVMWVKWHPKGNVLLVGSNDGTAWMWQLPSGTTMQVFAGHSGSVQCGEFTPDGKRVVTACAGGDLIVWDPRSPTPVFKLSEGNSRLSTDGVTSLGINPASTIAVVGGANGAVHLVGLAKGEVIATLSAGHTPGESIEAIAFTNFSGGGSGALLTGASDGIICVWDLTTMRLRSSFKHDDTVTSLIAVPAPKNYLVVSACADGSLRTWDARTGSLVREHNGHQGAVLSFALALDGTTIVSAGDDGVCLVFTTEETDEEGRMAE</sequence>
<protein>
    <recommendedName>
        <fullName evidence="7">Angio-associated migratory cell protein</fullName>
    </recommendedName>
</protein>
<proteinExistence type="predicted"/>
<dbReference type="InterPro" id="IPR019775">
    <property type="entry name" value="WD40_repeat_CS"/>
</dbReference>
<evidence type="ECO:0000313" key="5">
    <source>
        <dbReference type="EMBL" id="KAL0955021.1"/>
    </source>
</evidence>
<dbReference type="Proteomes" id="UP001556367">
    <property type="component" value="Unassembled WGS sequence"/>
</dbReference>
<evidence type="ECO:0000256" key="3">
    <source>
        <dbReference type="PROSITE-ProRule" id="PRU00221"/>
    </source>
</evidence>
<accession>A0ABR3JH28</accession>
<feature type="repeat" description="WD" evidence="3">
    <location>
        <begin position="222"/>
        <end position="263"/>
    </location>
</feature>
<feature type="repeat" description="WD" evidence="3">
    <location>
        <begin position="359"/>
        <end position="402"/>
    </location>
</feature>